<gene>
    <name evidence="6" type="ORF">CDAUBV1_LOCUS16638</name>
</gene>
<dbReference type="PANTHER" id="PTHR21669:SF28">
    <property type="entry name" value="YEMANUCLEIN"/>
    <property type="match status" value="1"/>
</dbReference>
<comment type="caution">
    <text evidence="6">The sequence shown here is derived from an EMBL/GenBank/DDBJ whole genome shotgun (WGS) entry which is preliminary data.</text>
</comment>
<dbReference type="AlphaFoldDB" id="A0AAV2TVA7"/>
<dbReference type="InterPro" id="IPR026947">
    <property type="entry name" value="UBN_middle_dom"/>
</dbReference>
<dbReference type="GO" id="GO:0006325">
    <property type="term" value="P:chromatin organization"/>
    <property type="evidence" value="ECO:0007669"/>
    <property type="project" value="TreeGrafter"/>
</dbReference>
<evidence type="ECO:0000259" key="5">
    <source>
        <dbReference type="Pfam" id="PF14075"/>
    </source>
</evidence>
<reference evidence="6" key="1">
    <citation type="submission" date="2024-06" db="EMBL/GenBank/DDBJ databases">
        <authorList>
            <person name="Liu X."/>
            <person name="Lenzi L."/>
            <person name="Haldenby T S."/>
            <person name="Uol C."/>
        </authorList>
    </citation>
    <scope>NUCLEOTIDE SEQUENCE</scope>
</reference>
<organism evidence="6 7">
    <name type="scientific">Calicophoron daubneyi</name>
    <name type="common">Rumen fluke</name>
    <name type="synonym">Paramphistomum daubneyi</name>
    <dbReference type="NCBI Taxonomy" id="300641"/>
    <lineage>
        <taxon>Eukaryota</taxon>
        <taxon>Metazoa</taxon>
        <taxon>Spiralia</taxon>
        <taxon>Lophotrochozoa</taxon>
        <taxon>Platyhelminthes</taxon>
        <taxon>Trematoda</taxon>
        <taxon>Digenea</taxon>
        <taxon>Plagiorchiida</taxon>
        <taxon>Pronocephalata</taxon>
        <taxon>Paramphistomoidea</taxon>
        <taxon>Paramphistomidae</taxon>
        <taxon>Calicophoron</taxon>
    </lineage>
</organism>
<feature type="domain" description="Ubinuclein middle" evidence="5">
    <location>
        <begin position="262"/>
        <end position="476"/>
    </location>
</feature>
<protein>
    <recommendedName>
        <fullName evidence="8">Ubinuclein-2</fullName>
    </recommendedName>
</protein>
<evidence type="ECO:0000256" key="3">
    <source>
        <dbReference type="SAM" id="SignalP"/>
    </source>
</evidence>
<proteinExistence type="predicted"/>
<evidence type="ECO:0000313" key="7">
    <source>
        <dbReference type="Proteomes" id="UP001497525"/>
    </source>
</evidence>
<feature type="chain" id="PRO_5043618200" description="Ubinuclein-2" evidence="3">
    <location>
        <begin position="23"/>
        <end position="953"/>
    </location>
</feature>
<feature type="domain" description="Hpc2-related" evidence="4">
    <location>
        <begin position="99"/>
        <end position="149"/>
    </location>
</feature>
<dbReference type="Pfam" id="PF08729">
    <property type="entry name" value="HUN"/>
    <property type="match status" value="1"/>
</dbReference>
<feature type="signal peptide" evidence="3">
    <location>
        <begin position="1"/>
        <end position="22"/>
    </location>
</feature>
<evidence type="ECO:0008006" key="8">
    <source>
        <dbReference type="Google" id="ProtNLM"/>
    </source>
</evidence>
<name>A0AAV2TVA7_CALDB</name>
<dbReference type="InterPro" id="IPR014840">
    <property type="entry name" value="HRD"/>
</dbReference>
<dbReference type="EMBL" id="CAXLJL010000856">
    <property type="protein sequence ID" value="CAL5141389.1"/>
    <property type="molecule type" value="Genomic_DNA"/>
</dbReference>
<feature type="compositionally biased region" description="Low complexity" evidence="2">
    <location>
        <begin position="395"/>
        <end position="408"/>
    </location>
</feature>
<dbReference type="Pfam" id="PF14075">
    <property type="entry name" value="UBN_AB"/>
    <property type="match status" value="1"/>
</dbReference>
<accession>A0AAV2TVA7</accession>
<evidence type="ECO:0000256" key="2">
    <source>
        <dbReference type="SAM" id="MobiDB-lite"/>
    </source>
</evidence>
<dbReference type="GO" id="GO:0005634">
    <property type="term" value="C:nucleus"/>
    <property type="evidence" value="ECO:0007669"/>
    <property type="project" value="TreeGrafter"/>
</dbReference>
<evidence type="ECO:0000259" key="4">
    <source>
        <dbReference type="Pfam" id="PF08729"/>
    </source>
</evidence>
<keyword evidence="1" id="KW-0597">Phosphoprotein</keyword>
<evidence type="ECO:0000256" key="1">
    <source>
        <dbReference type="ARBA" id="ARBA00022553"/>
    </source>
</evidence>
<keyword evidence="3" id="KW-0732">Signal</keyword>
<dbReference type="PANTHER" id="PTHR21669">
    <property type="entry name" value="CAPZ-INTERACTING PROTEIN AND RELATED PROTEINS"/>
    <property type="match status" value="1"/>
</dbReference>
<dbReference type="Proteomes" id="UP001497525">
    <property type="component" value="Unassembled WGS sequence"/>
</dbReference>
<feature type="region of interest" description="Disordered" evidence="2">
    <location>
        <begin position="390"/>
        <end position="415"/>
    </location>
</feature>
<feature type="region of interest" description="Disordered" evidence="2">
    <location>
        <begin position="744"/>
        <end position="780"/>
    </location>
</feature>
<feature type="compositionally biased region" description="Polar residues" evidence="2">
    <location>
        <begin position="543"/>
        <end position="556"/>
    </location>
</feature>
<feature type="region of interest" description="Disordered" evidence="2">
    <location>
        <begin position="539"/>
        <end position="560"/>
    </location>
</feature>
<sequence length="953" mass="103182">MWRLHIRLIIIHQFQCLLLTMSGTTIVFDITLPDDGESHEWSYLELVQNHLASNVREKNEENPFSEVDSMEEKRMAELAKSLERKYGTMVTMKKSGSRKRVRIDDFLDPGDGYDTQDSFIDDSEAVDVFVAPNVSTQLGGFFVHEGTVEGMEDQNAQIEAPWSVKKASKPGGSRSALKKDKSKELLEKAVKCLSAQKQNSVHYRNKLQHLDSVLDAVLSASAVAEVDSPVKPNEVTNVQAKPVDTTPTPPGPPTQVPTVVPLPANLSSDVLVSIEKLLKLGFAAGPQRRFMSKPFDAELFNLAGLLTSSKVNQSTRCAVFSHVESTLQWKRKALTRRLKKMKEADEDQKMNPMLDALSDAISRAMPPLLEAYLRDKALHVERVKAWQAESESEAADATANNATDATAAKRLPKPGPPKKIFRWNSECRELYYGVITRRLEGYHALNLKGPREEYLRSLFPTLMQLWPDGWITNASLWRAALPVFQQFSASHPPTNQAPTVNSKSAVLTASNAPSTTNSVGFTRPVSTASGSEMVTNFAVPRHSGSNTKSQPQLSKQSPVTSTTLPSVSVILNNAQAFVNSVPQSALTSNQQVSRFAAATAANELIVKSSNLDHKIDSPVCSKSTVSSSVHQSTQQQLVRAAGRPQTNMVGLGDANFTQIATPQNVRISSPPIIQSSVHPKGQHVSDASSAPVAYTDSIMCPRLSLVLTGSVSAGLSTSNAQHNVSTGKSLVSSVPPANHVSVASTQHMTSGRGTVATHTGSHPSTSSVLPNSTHAGSSFSQLTKSSDVLYPKVIPPRRQTAPSLSHRLPTASNVPSVVYATASAAESRVRPVVPISQFDRQNRQQHPPYQSAAVAFSATQIDSLQQRVVSATDPTSISSSASLISPSTMVLQRHPPPAHQQVSLNSNFQPQRIHENMNNIISAAHSVAQIKPHNQAVAHHLSSGQASGMNSQS</sequence>
<evidence type="ECO:0000313" key="6">
    <source>
        <dbReference type="EMBL" id="CAL5141389.1"/>
    </source>
</evidence>